<evidence type="ECO:0000256" key="3">
    <source>
        <dbReference type="PIRNR" id="PIRNR004553"/>
    </source>
</evidence>
<dbReference type="Gene3D" id="3.40.50.150">
    <property type="entry name" value="Vaccinia Virus protein VP39"/>
    <property type="match status" value="1"/>
</dbReference>
<gene>
    <name evidence="5" type="ORF">SAMN05421647_10532</name>
</gene>
<evidence type="ECO:0000313" key="5">
    <source>
        <dbReference type="EMBL" id="SIQ46064.1"/>
    </source>
</evidence>
<reference evidence="5 6" key="1">
    <citation type="submission" date="2017-01" db="EMBL/GenBank/DDBJ databases">
        <authorList>
            <person name="Mah S.A."/>
            <person name="Swanson W.J."/>
            <person name="Moy G.W."/>
            <person name="Vacquier V.D."/>
        </authorList>
    </citation>
    <scope>NUCLEOTIDE SEQUENCE [LARGE SCALE GENOMIC DNA]</scope>
    <source>
        <strain evidence="5 6">DSM 7027</strain>
    </source>
</reference>
<dbReference type="Proteomes" id="UP000186895">
    <property type="component" value="Unassembled WGS sequence"/>
</dbReference>
<feature type="region of interest" description="Disordered" evidence="4">
    <location>
        <begin position="1"/>
        <end position="22"/>
    </location>
</feature>
<evidence type="ECO:0000256" key="2">
    <source>
        <dbReference type="ARBA" id="ARBA00022679"/>
    </source>
</evidence>
<comment type="function">
    <text evidence="3">Specifically methylates the guanine in position 966 of 16S rRNA in the assembled 30S particle.</text>
</comment>
<keyword evidence="2 3" id="KW-0808">Transferase</keyword>
<dbReference type="PANTHER" id="PTHR43542:SF1">
    <property type="entry name" value="METHYLTRANSFERASE"/>
    <property type="match status" value="1"/>
</dbReference>
<comment type="similarity">
    <text evidence="3">Belongs to the methyltransferase superfamily. RsmD family.</text>
</comment>
<dbReference type="GO" id="GO:0052913">
    <property type="term" value="F:16S rRNA (guanine(966)-N(2))-methyltransferase activity"/>
    <property type="evidence" value="ECO:0007669"/>
    <property type="project" value="UniProtKB-EC"/>
</dbReference>
<dbReference type="InterPro" id="IPR004398">
    <property type="entry name" value="RNA_MeTrfase_RsmD"/>
</dbReference>
<sequence>MPRRNNNQRARRPQNGPELSRTSLRIIGGQWRGRKLDFPAIEGLRPTPDRVRETLFNWLQTDVPGAQCLDLFTGSGALGLEALSRGAASVTFVDRAPEVVRQLRSNLNVLKAQNAECVTASALDWLEQRKTGEEARYDLVFIDPPFRKGMVAPICTLLEQRQLLQSQAMIYIETEAELPLEGIPENWQLHREKKAGQVAYRLFLRQPLLD</sequence>
<dbReference type="EC" id="2.1.1.171" evidence="3"/>
<evidence type="ECO:0000313" key="6">
    <source>
        <dbReference type="Proteomes" id="UP000186895"/>
    </source>
</evidence>
<name>A0A1N6SYH3_9GAMM</name>
<comment type="catalytic activity">
    <reaction evidence="3">
        <text>guanosine(966) in 16S rRNA + S-adenosyl-L-methionine = N(2)-methylguanosine(966) in 16S rRNA + S-adenosyl-L-homocysteine + H(+)</text>
        <dbReference type="Rhea" id="RHEA:23548"/>
        <dbReference type="Rhea" id="RHEA-COMP:10211"/>
        <dbReference type="Rhea" id="RHEA-COMP:10212"/>
        <dbReference type="ChEBI" id="CHEBI:15378"/>
        <dbReference type="ChEBI" id="CHEBI:57856"/>
        <dbReference type="ChEBI" id="CHEBI:59789"/>
        <dbReference type="ChEBI" id="CHEBI:74269"/>
        <dbReference type="ChEBI" id="CHEBI:74481"/>
        <dbReference type="EC" id="2.1.1.171"/>
    </reaction>
</comment>
<keyword evidence="6" id="KW-1185">Reference proteome</keyword>
<organism evidence="5 6">
    <name type="scientific">Marinobacterium stanieri</name>
    <dbReference type="NCBI Taxonomy" id="49186"/>
    <lineage>
        <taxon>Bacteria</taxon>
        <taxon>Pseudomonadati</taxon>
        <taxon>Pseudomonadota</taxon>
        <taxon>Gammaproteobacteria</taxon>
        <taxon>Oceanospirillales</taxon>
        <taxon>Oceanospirillaceae</taxon>
        <taxon>Marinobacterium</taxon>
    </lineage>
</organism>
<dbReference type="PIRSF" id="PIRSF004553">
    <property type="entry name" value="CHP00095"/>
    <property type="match status" value="1"/>
</dbReference>
<dbReference type="AlphaFoldDB" id="A0A1N6SYH3"/>
<proteinExistence type="inferred from homology"/>
<accession>A0A1N6SYH3</accession>
<keyword evidence="1 3" id="KW-0489">Methyltransferase</keyword>
<protein>
    <recommendedName>
        <fullName evidence="3">Ribosomal RNA small subunit methyltransferase D</fullName>
        <ecNumber evidence="3">2.1.1.171</ecNumber>
    </recommendedName>
</protein>
<keyword evidence="3" id="KW-0949">S-adenosyl-L-methionine</keyword>
<dbReference type="EMBL" id="FTMN01000005">
    <property type="protein sequence ID" value="SIQ46064.1"/>
    <property type="molecule type" value="Genomic_DNA"/>
</dbReference>
<dbReference type="SUPFAM" id="SSF53335">
    <property type="entry name" value="S-adenosyl-L-methionine-dependent methyltransferases"/>
    <property type="match status" value="1"/>
</dbReference>
<dbReference type="PANTHER" id="PTHR43542">
    <property type="entry name" value="METHYLTRANSFERASE"/>
    <property type="match status" value="1"/>
</dbReference>
<dbReference type="CDD" id="cd02440">
    <property type="entry name" value="AdoMet_MTases"/>
    <property type="match status" value="1"/>
</dbReference>
<evidence type="ECO:0000256" key="1">
    <source>
        <dbReference type="ARBA" id="ARBA00022603"/>
    </source>
</evidence>
<dbReference type="NCBIfam" id="TIGR00095">
    <property type="entry name" value="16S rRNA (guanine(966)-N(2))-methyltransferase RsmD"/>
    <property type="match status" value="1"/>
</dbReference>
<dbReference type="Pfam" id="PF03602">
    <property type="entry name" value="Cons_hypoth95"/>
    <property type="match status" value="1"/>
</dbReference>
<dbReference type="eggNOG" id="COG0742">
    <property type="taxonomic scope" value="Bacteria"/>
</dbReference>
<dbReference type="InterPro" id="IPR029063">
    <property type="entry name" value="SAM-dependent_MTases_sf"/>
</dbReference>
<keyword evidence="3" id="KW-0698">rRNA processing</keyword>
<dbReference type="RefSeq" id="WP_175612006.1">
    <property type="nucleotide sequence ID" value="NZ_FTMN01000005.1"/>
</dbReference>
<dbReference type="STRING" id="49186.SAMN05421647_10532"/>
<evidence type="ECO:0000256" key="4">
    <source>
        <dbReference type="SAM" id="MobiDB-lite"/>
    </source>
</evidence>